<feature type="region of interest" description="Disordered" evidence="4">
    <location>
        <begin position="1"/>
        <end position="94"/>
    </location>
</feature>
<accession>A0A432WP32</accession>
<organism evidence="5 6">
    <name type="scientific">Aliidiomarina shirensis</name>
    <dbReference type="NCBI Taxonomy" id="1048642"/>
    <lineage>
        <taxon>Bacteria</taxon>
        <taxon>Pseudomonadati</taxon>
        <taxon>Pseudomonadota</taxon>
        <taxon>Gammaproteobacteria</taxon>
        <taxon>Alteromonadales</taxon>
        <taxon>Idiomarinaceae</taxon>
        <taxon>Aliidiomarina</taxon>
    </lineage>
</organism>
<feature type="compositionally biased region" description="Low complexity" evidence="4">
    <location>
        <begin position="56"/>
        <end position="73"/>
    </location>
</feature>
<dbReference type="GO" id="GO:0005096">
    <property type="term" value="F:GTPase activator activity"/>
    <property type="evidence" value="ECO:0007669"/>
    <property type="project" value="UniProtKB-KW"/>
</dbReference>
<evidence type="ECO:0000256" key="2">
    <source>
        <dbReference type="ARBA" id="ARBA00022517"/>
    </source>
</evidence>
<dbReference type="Pfam" id="PF04220">
    <property type="entry name" value="YihI"/>
    <property type="match status" value="1"/>
</dbReference>
<keyword evidence="1 3" id="KW-0343">GTPase activation</keyword>
<evidence type="ECO:0000256" key="3">
    <source>
        <dbReference type="HAMAP-Rule" id="MF_01058"/>
    </source>
</evidence>
<gene>
    <name evidence="3" type="primary">yihI</name>
    <name evidence="5" type="ORF">CWE13_11565</name>
</gene>
<name>A0A432WP32_9GAMM</name>
<dbReference type="EMBL" id="PIPP01000006">
    <property type="protein sequence ID" value="RUO35560.1"/>
    <property type="molecule type" value="Genomic_DNA"/>
</dbReference>
<protein>
    <recommendedName>
        <fullName evidence="3">Der GTPase-activating protein YihI</fullName>
    </recommendedName>
</protein>
<dbReference type="HAMAP" id="MF_01058">
    <property type="entry name" value="GAP_YihI"/>
    <property type="match status" value="1"/>
</dbReference>
<evidence type="ECO:0000256" key="4">
    <source>
        <dbReference type="SAM" id="MobiDB-lite"/>
    </source>
</evidence>
<evidence type="ECO:0000256" key="1">
    <source>
        <dbReference type="ARBA" id="ARBA00022468"/>
    </source>
</evidence>
<sequence length="180" mass="19906">MKCGHLHPQGPTNMTRIKKTRKSGPLALRKADRKPDEAVSSSKAKENTKEKGKGKAAGSRYGAQAQSQQQKAAGELKDPRHGSKKPVPLTVPKKAMAPEKELLALENDTRLQALLDRAENGDILTKADQAWLDAQLARYQELAELLGIDLDAEEDEDDDNFEYDFNENDILDDEIPGSKE</sequence>
<dbReference type="AlphaFoldDB" id="A0A432WP32"/>
<dbReference type="NCBIfam" id="NF003560">
    <property type="entry name" value="PRK05244.1-1"/>
    <property type="match status" value="1"/>
</dbReference>
<dbReference type="GO" id="GO:0042254">
    <property type="term" value="P:ribosome biogenesis"/>
    <property type="evidence" value="ECO:0007669"/>
    <property type="project" value="UniProtKB-KW"/>
</dbReference>
<feature type="region of interest" description="Disordered" evidence="4">
    <location>
        <begin position="153"/>
        <end position="180"/>
    </location>
</feature>
<dbReference type="Proteomes" id="UP000286934">
    <property type="component" value="Unassembled WGS sequence"/>
</dbReference>
<feature type="compositionally biased region" description="Basic and acidic residues" evidence="4">
    <location>
        <begin position="29"/>
        <end position="53"/>
    </location>
</feature>
<dbReference type="InterPro" id="IPR007336">
    <property type="entry name" value="YihI"/>
</dbReference>
<comment type="subunit">
    <text evidence="3">Interacts with Der.</text>
</comment>
<keyword evidence="6" id="KW-1185">Reference proteome</keyword>
<evidence type="ECO:0000313" key="6">
    <source>
        <dbReference type="Proteomes" id="UP000286934"/>
    </source>
</evidence>
<evidence type="ECO:0000313" key="5">
    <source>
        <dbReference type="EMBL" id="RUO35560.1"/>
    </source>
</evidence>
<comment type="similarity">
    <text evidence="3">Belongs to the YihI family.</text>
</comment>
<comment type="function">
    <text evidence="3">A GTPase-activating protein (GAP) that modifies Der/EngA GTPase function. May play a role in ribosome biogenesis.</text>
</comment>
<keyword evidence="2 3" id="KW-0690">Ribosome biogenesis</keyword>
<comment type="caution">
    <text evidence="5">The sequence shown here is derived from an EMBL/GenBank/DDBJ whole genome shotgun (WGS) entry which is preliminary data.</text>
</comment>
<proteinExistence type="inferred from homology"/>
<reference evidence="6" key="1">
    <citation type="journal article" date="2018" name="Front. Microbiol.">
        <title>Genome-Based Analysis Reveals the Taxonomy and Diversity of the Family Idiomarinaceae.</title>
        <authorList>
            <person name="Liu Y."/>
            <person name="Lai Q."/>
            <person name="Shao Z."/>
        </authorList>
    </citation>
    <scope>NUCLEOTIDE SEQUENCE [LARGE SCALE GENOMIC DNA]</scope>
    <source>
        <strain evidence="6">AIS</strain>
    </source>
</reference>